<dbReference type="AlphaFoldDB" id="A0AAD7H068"/>
<evidence type="ECO:0000313" key="3">
    <source>
        <dbReference type="Proteomes" id="UP001215598"/>
    </source>
</evidence>
<gene>
    <name evidence="2" type="ORF">B0H16DRAFT_1481047</name>
</gene>
<keyword evidence="3" id="KW-1185">Reference proteome</keyword>
<reference evidence="2" key="1">
    <citation type="submission" date="2023-03" db="EMBL/GenBank/DDBJ databases">
        <title>Massive genome expansion in bonnet fungi (Mycena s.s.) driven by repeated elements and novel gene families across ecological guilds.</title>
        <authorList>
            <consortium name="Lawrence Berkeley National Laboratory"/>
            <person name="Harder C.B."/>
            <person name="Miyauchi S."/>
            <person name="Viragh M."/>
            <person name="Kuo A."/>
            <person name="Thoen E."/>
            <person name="Andreopoulos B."/>
            <person name="Lu D."/>
            <person name="Skrede I."/>
            <person name="Drula E."/>
            <person name="Henrissat B."/>
            <person name="Morin E."/>
            <person name="Kohler A."/>
            <person name="Barry K."/>
            <person name="LaButti K."/>
            <person name="Morin E."/>
            <person name="Salamov A."/>
            <person name="Lipzen A."/>
            <person name="Mereny Z."/>
            <person name="Hegedus B."/>
            <person name="Baldrian P."/>
            <person name="Stursova M."/>
            <person name="Weitz H."/>
            <person name="Taylor A."/>
            <person name="Grigoriev I.V."/>
            <person name="Nagy L.G."/>
            <person name="Martin F."/>
            <person name="Kauserud H."/>
        </authorList>
    </citation>
    <scope>NUCLEOTIDE SEQUENCE</scope>
    <source>
        <strain evidence="2">CBHHK182m</strain>
    </source>
</reference>
<feature type="region of interest" description="Disordered" evidence="1">
    <location>
        <begin position="22"/>
        <end position="128"/>
    </location>
</feature>
<feature type="compositionally biased region" description="Low complexity" evidence="1">
    <location>
        <begin position="68"/>
        <end position="83"/>
    </location>
</feature>
<name>A0AAD7H068_9AGAR</name>
<evidence type="ECO:0000256" key="1">
    <source>
        <dbReference type="SAM" id="MobiDB-lite"/>
    </source>
</evidence>
<evidence type="ECO:0000313" key="2">
    <source>
        <dbReference type="EMBL" id="KAJ7709261.1"/>
    </source>
</evidence>
<organism evidence="2 3">
    <name type="scientific">Mycena metata</name>
    <dbReference type="NCBI Taxonomy" id="1033252"/>
    <lineage>
        <taxon>Eukaryota</taxon>
        <taxon>Fungi</taxon>
        <taxon>Dikarya</taxon>
        <taxon>Basidiomycota</taxon>
        <taxon>Agaricomycotina</taxon>
        <taxon>Agaricomycetes</taxon>
        <taxon>Agaricomycetidae</taxon>
        <taxon>Agaricales</taxon>
        <taxon>Marasmiineae</taxon>
        <taxon>Mycenaceae</taxon>
        <taxon>Mycena</taxon>
    </lineage>
</organism>
<protein>
    <submittedName>
        <fullName evidence="2">Uncharacterized protein</fullName>
    </submittedName>
</protein>
<feature type="compositionally biased region" description="Acidic residues" evidence="1">
    <location>
        <begin position="90"/>
        <end position="103"/>
    </location>
</feature>
<accession>A0AAD7H068</accession>
<dbReference type="Proteomes" id="UP001215598">
    <property type="component" value="Unassembled WGS sequence"/>
</dbReference>
<comment type="caution">
    <text evidence="2">The sequence shown here is derived from an EMBL/GenBank/DDBJ whole genome shotgun (WGS) entry which is preliminary data.</text>
</comment>
<dbReference type="EMBL" id="JARKIB010000423">
    <property type="protein sequence ID" value="KAJ7709261.1"/>
    <property type="molecule type" value="Genomic_DNA"/>
</dbReference>
<proteinExistence type="predicted"/>
<sequence>MAAQCALDGAGNLLPASSITFYESESDDKPIAASSTENGPRRGGRKRNTDRLTQSLAAEAQDDDGNTAAPRAPRPRAANAARAKFVPESPSDEEDADFSDSELPELMAVSDSSSDGPREKAVSRRAVP</sequence>